<keyword evidence="4" id="KW-0804">Transcription</keyword>
<dbReference type="GO" id="GO:0006352">
    <property type="term" value="P:DNA-templated transcription initiation"/>
    <property type="evidence" value="ECO:0007669"/>
    <property type="project" value="InterPro"/>
</dbReference>
<feature type="domain" description="RNA polymerase sigma-70 region 2" evidence="5">
    <location>
        <begin position="28"/>
        <end position="92"/>
    </location>
</feature>
<dbReference type="EMBL" id="RXOC01000007">
    <property type="protein sequence ID" value="RXF69342.1"/>
    <property type="molecule type" value="Genomic_DNA"/>
</dbReference>
<keyword evidence="3" id="KW-0731">Sigma factor</keyword>
<gene>
    <name evidence="7" type="ORF">EKH83_11685</name>
</gene>
<dbReference type="NCBIfam" id="TIGR02937">
    <property type="entry name" value="sigma70-ECF"/>
    <property type="match status" value="1"/>
</dbReference>
<dbReference type="AlphaFoldDB" id="A0A4V1KI38"/>
<dbReference type="Proteomes" id="UP000290848">
    <property type="component" value="Unassembled WGS sequence"/>
</dbReference>
<comment type="similarity">
    <text evidence="1">Belongs to the sigma-70 factor family. ECF subfamily.</text>
</comment>
<organism evidence="7 8">
    <name type="scientific">Arcticibacter tournemirensis</name>
    <dbReference type="NCBI Taxonomy" id="699437"/>
    <lineage>
        <taxon>Bacteria</taxon>
        <taxon>Pseudomonadati</taxon>
        <taxon>Bacteroidota</taxon>
        <taxon>Sphingobacteriia</taxon>
        <taxon>Sphingobacteriales</taxon>
        <taxon>Sphingobacteriaceae</taxon>
        <taxon>Arcticibacter</taxon>
    </lineage>
</organism>
<evidence type="ECO:0000256" key="2">
    <source>
        <dbReference type="ARBA" id="ARBA00023015"/>
    </source>
</evidence>
<protein>
    <submittedName>
        <fullName evidence="7">RNA polymerase sigma-70 factor</fullName>
    </submittedName>
</protein>
<evidence type="ECO:0000256" key="3">
    <source>
        <dbReference type="ARBA" id="ARBA00023082"/>
    </source>
</evidence>
<dbReference type="InterPro" id="IPR007627">
    <property type="entry name" value="RNA_pol_sigma70_r2"/>
</dbReference>
<dbReference type="Pfam" id="PF04542">
    <property type="entry name" value="Sigma70_r2"/>
    <property type="match status" value="1"/>
</dbReference>
<dbReference type="GO" id="GO:0003677">
    <property type="term" value="F:DNA binding"/>
    <property type="evidence" value="ECO:0007669"/>
    <property type="project" value="InterPro"/>
</dbReference>
<evidence type="ECO:0000259" key="5">
    <source>
        <dbReference type="Pfam" id="PF04542"/>
    </source>
</evidence>
<dbReference type="Gene3D" id="1.10.1740.10">
    <property type="match status" value="1"/>
</dbReference>
<keyword evidence="2" id="KW-0805">Transcription regulation</keyword>
<dbReference type="SUPFAM" id="SSF88659">
    <property type="entry name" value="Sigma3 and sigma4 domains of RNA polymerase sigma factors"/>
    <property type="match status" value="1"/>
</dbReference>
<dbReference type="PANTHER" id="PTHR43133:SF46">
    <property type="entry name" value="RNA POLYMERASE SIGMA-70 FACTOR ECF SUBFAMILY"/>
    <property type="match status" value="1"/>
</dbReference>
<dbReference type="SUPFAM" id="SSF88946">
    <property type="entry name" value="Sigma2 domain of RNA polymerase sigma factors"/>
    <property type="match status" value="1"/>
</dbReference>
<dbReference type="InterPro" id="IPR036388">
    <property type="entry name" value="WH-like_DNA-bd_sf"/>
</dbReference>
<dbReference type="InterPro" id="IPR014284">
    <property type="entry name" value="RNA_pol_sigma-70_dom"/>
</dbReference>
<dbReference type="GO" id="GO:0016987">
    <property type="term" value="F:sigma factor activity"/>
    <property type="evidence" value="ECO:0007669"/>
    <property type="project" value="UniProtKB-KW"/>
</dbReference>
<dbReference type="InterPro" id="IPR039425">
    <property type="entry name" value="RNA_pol_sigma-70-like"/>
</dbReference>
<accession>A0A4V1KI38</accession>
<dbReference type="Pfam" id="PF08281">
    <property type="entry name" value="Sigma70_r4_2"/>
    <property type="match status" value="1"/>
</dbReference>
<evidence type="ECO:0000313" key="7">
    <source>
        <dbReference type="EMBL" id="RXF69342.1"/>
    </source>
</evidence>
<reference evidence="7 8" key="1">
    <citation type="submission" date="2018-12" db="EMBL/GenBank/DDBJ databases">
        <title>The Draft Genome Sequence of the Soil Bacterium Pedobacter tournemirensis R1.</title>
        <authorList>
            <person name="He J."/>
        </authorList>
    </citation>
    <scope>NUCLEOTIDE SEQUENCE [LARGE SCALE GENOMIC DNA]</scope>
    <source>
        <strain evidence="7 8">R1</strain>
    </source>
</reference>
<name>A0A4V1KI38_9SPHI</name>
<sequence>MDNEQVILEQDLLYRLSKGDEAAFVSIFDLYSARIYNFIIKYVQSPPLAEDLTQEVFMKLWESRAQVTKIESFKAYLFVIARNHTLNSLKKAFKSEAAVGEVVKNYVTQRSNTEEDILHKEYLQFLKRVLDSLPERSRRIFILCREEGKSYEEVAAAMGISKNAVKNHMVFSMKLLRSSVQKDLGISMGVLFAALFK</sequence>
<evidence type="ECO:0000256" key="4">
    <source>
        <dbReference type="ARBA" id="ARBA00023163"/>
    </source>
</evidence>
<dbReference type="InterPro" id="IPR013325">
    <property type="entry name" value="RNA_pol_sigma_r2"/>
</dbReference>
<evidence type="ECO:0000259" key="6">
    <source>
        <dbReference type="Pfam" id="PF08281"/>
    </source>
</evidence>
<dbReference type="InterPro" id="IPR014327">
    <property type="entry name" value="RNA_pol_sigma70_bacteroid"/>
</dbReference>
<evidence type="ECO:0000313" key="8">
    <source>
        <dbReference type="Proteomes" id="UP000290848"/>
    </source>
</evidence>
<dbReference type="InterPro" id="IPR013324">
    <property type="entry name" value="RNA_pol_sigma_r3/r4-like"/>
</dbReference>
<dbReference type="PANTHER" id="PTHR43133">
    <property type="entry name" value="RNA POLYMERASE ECF-TYPE SIGMA FACTO"/>
    <property type="match status" value="1"/>
</dbReference>
<feature type="domain" description="RNA polymerase sigma factor 70 region 4 type 2" evidence="6">
    <location>
        <begin position="126"/>
        <end position="175"/>
    </location>
</feature>
<dbReference type="NCBIfam" id="TIGR02985">
    <property type="entry name" value="Sig70_bacteroi1"/>
    <property type="match status" value="1"/>
</dbReference>
<dbReference type="CDD" id="cd06171">
    <property type="entry name" value="Sigma70_r4"/>
    <property type="match status" value="1"/>
</dbReference>
<evidence type="ECO:0000256" key="1">
    <source>
        <dbReference type="ARBA" id="ARBA00010641"/>
    </source>
</evidence>
<dbReference type="Gene3D" id="1.10.10.10">
    <property type="entry name" value="Winged helix-like DNA-binding domain superfamily/Winged helix DNA-binding domain"/>
    <property type="match status" value="1"/>
</dbReference>
<comment type="caution">
    <text evidence="7">The sequence shown here is derived from an EMBL/GenBank/DDBJ whole genome shotgun (WGS) entry which is preliminary data.</text>
</comment>
<proteinExistence type="inferred from homology"/>
<dbReference type="InterPro" id="IPR013249">
    <property type="entry name" value="RNA_pol_sigma70_r4_t2"/>
</dbReference>
<dbReference type="RefSeq" id="WP_128769616.1">
    <property type="nucleotide sequence ID" value="NZ_RXOC01000007.1"/>
</dbReference>